<reference evidence="3 4" key="1">
    <citation type="submission" date="2020-02" db="EMBL/GenBank/DDBJ databases">
        <authorList>
            <person name="Kim H.M."/>
            <person name="Jeon C.O."/>
        </authorList>
    </citation>
    <scope>NUCLEOTIDE SEQUENCE [LARGE SCALE GENOMIC DNA]</scope>
    <source>
        <strain evidence="3 4">PeD5</strain>
    </source>
</reference>
<protein>
    <submittedName>
        <fullName evidence="3">Phenylacetic acid degradation operon negative regulatory protein PaaX</fullName>
    </submittedName>
</protein>
<dbReference type="Proteomes" id="UP000475385">
    <property type="component" value="Unassembled WGS sequence"/>
</dbReference>
<dbReference type="PIRSF" id="PIRSF020623">
    <property type="entry name" value="PaaX"/>
    <property type="match status" value="1"/>
</dbReference>
<evidence type="ECO:0000259" key="1">
    <source>
        <dbReference type="Pfam" id="PF07848"/>
    </source>
</evidence>
<dbReference type="RefSeq" id="WP_164697602.1">
    <property type="nucleotide sequence ID" value="NZ_JAAIKB010000017.1"/>
</dbReference>
<dbReference type="Pfam" id="PF07848">
    <property type="entry name" value="PaaX"/>
    <property type="match status" value="1"/>
</dbReference>
<dbReference type="InterPro" id="IPR011965">
    <property type="entry name" value="PaaX_trns_reg"/>
</dbReference>
<dbReference type="PANTHER" id="PTHR30319:SF1">
    <property type="entry name" value="TRANSCRIPTIONAL REPRESSOR PAAX"/>
    <property type="match status" value="1"/>
</dbReference>
<feature type="domain" description="Transcriptional repressor PaaX-like C-terminal" evidence="2">
    <location>
        <begin position="172"/>
        <end position="256"/>
    </location>
</feature>
<organism evidence="3 4">
    <name type="scientific">Falsiroseomonas algicola</name>
    <dbReference type="NCBI Taxonomy" id="2716930"/>
    <lineage>
        <taxon>Bacteria</taxon>
        <taxon>Pseudomonadati</taxon>
        <taxon>Pseudomonadota</taxon>
        <taxon>Alphaproteobacteria</taxon>
        <taxon>Acetobacterales</taxon>
        <taxon>Roseomonadaceae</taxon>
        <taxon>Falsiroseomonas</taxon>
    </lineage>
</organism>
<accession>A0A6M1LUM0</accession>
<feature type="domain" description="Transcriptional repressor PaaX-like N-terminal" evidence="1">
    <location>
        <begin position="18"/>
        <end position="85"/>
    </location>
</feature>
<keyword evidence="4" id="KW-1185">Reference proteome</keyword>
<name>A0A6M1LUM0_9PROT</name>
<dbReference type="Gene3D" id="1.10.10.10">
    <property type="entry name" value="Winged helix-like DNA-binding domain superfamily/Winged helix DNA-binding domain"/>
    <property type="match status" value="1"/>
</dbReference>
<dbReference type="SUPFAM" id="SSF46785">
    <property type="entry name" value="Winged helix' DNA-binding domain"/>
    <property type="match status" value="1"/>
</dbReference>
<dbReference type="Gene3D" id="1.20.58.1460">
    <property type="match status" value="1"/>
</dbReference>
<dbReference type="Pfam" id="PF08223">
    <property type="entry name" value="PaaX_C"/>
    <property type="match status" value="1"/>
</dbReference>
<reference evidence="3 4" key="2">
    <citation type="submission" date="2020-03" db="EMBL/GenBank/DDBJ databases">
        <title>Roseomonas stagni sp. nov., isolated from pond water in Japan.</title>
        <authorList>
            <person name="Furuhata K."/>
            <person name="Miyamoto H."/>
            <person name="Goto K."/>
        </authorList>
    </citation>
    <scope>NUCLEOTIDE SEQUENCE [LARGE SCALE GENOMIC DNA]</scope>
    <source>
        <strain evidence="3 4">PeD5</strain>
    </source>
</reference>
<dbReference type="EMBL" id="JAAIKB010000017">
    <property type="protein sequence ID" value="NGM23692.1"/>
    <property type="molecule type" value="Genomic_DNA"/>
</dbReference>
<gene>
    <name evidence="3" type="ORF">G3576_27005</name>
</gene>
<dbReference type="AlphaFoldDB" id="A0A6M1LUM0"/>
<evidence type="ECO:0000313" key="3">
    <source>
        <dbReference type="EMBL" id="NGM23692.1"/>
    </source>
</evidence>
<evidence type="ECO:0000313" key="4">
    <source>
        <dbReference type="Proteomes" id="UP000475385"/>
    </source>
</evidence>
<dbReference type="InterPro" id="IPR036390">
    <property type="entry name" value="WH_DNA-bd_sf"/>
</dbReference>
<dbReference type="InterPro" id="IPR036388">
    <property type="entry name" value="WH-like_DNA-bd_sf"/>
</dbReference>
<dbReference type="InterPro" id="IPR013225">
    <property type="entry name" value="PaaX_C"/>
</dbReference>
<sequence>MPEPSALEALTQRLGPPRIASLIVTIWGDAVAPRGGSLWLGSLQAILDRFGCNPGQVRTAMSRLTEEGWLARNRVGRNSFYRLGPRGEAAFGAAARRIYRLDPPAWDGRFRLAMTGDPAVVEALVASQFGQAAPGLWVGLRGEVAALPAAATVLMAEPRSLGEARDLAARGWALETIAAAHERFLAAFAPLERVVPEAAEALPLRLLLVHEWRRIALRDPALPEALLPEAWPGHVAARLAARLYARLLPASEAWLDAEGRAEAGALPAAEMAGRFGL</sequence>
<comment type="caution">
    <text evidence="3">The sequence shown here is derived from an EMBL/GenBank/DDBJ whole genome shotgun (WGS) entry which is preliminary data.</text>
</comment>
<dbReference type="GO" id="GO:0006351">
    <property type="term" value="P:DNA-templated transcription"/>
    <property type="evidence" value="ECO:0007669"/>
    <property type="project" value="InterPro"/>
</dbReference>
<dbReference type="PANTHER" id="PTHR30319">
    <property type="entry name" value="PHENYLACETIC ACID REGULATOR-RELATED TRANSCRIPTIONAL REPRESSOR"/>
    <property type="match status" value="1"/>
</dbReference>
<evidence type="ECO:0000259" key="2">
    <source>
        <dbReference type="Pfam" id="PF08223"/>
    </source>
</evidence>
<dbReference type="InterPro" id="IPR012906">
    <property type="entry name" value="PaaX-like_N"/>
</dbReference>
<proteinExistence type="predicted"/>